<dbReference type="AlphaFoldDB" id="A0A840CP83"/>
<organism evidence="1 2">
    <name type="scientific">Dysgonomonas hofstadii</name>
    <dbReference type="NCBI Taxonomy" id="637886"/>
    <lineage>
        <taxon>Bacteria</taxon>
        <taxon>Pseudomonadati</taxon>
        <taxon>Bacteroidota</taxon>
        <taxon>Bacteroidia</taxon>
        <taxon>Bacteroidales</taxon>
        <taxon>Dysgonomonadaceae</taxon>
        <taxon>Dysgonomonas</taxon>
    </lineage>
</organism>
<keyword evidence="2" id="KW-1185">Reference proteome</keyword>
<dbReference type="Proteomes" id="UP000555103">
    <property type="component" value="Unassembled WGS sequence"/>
</dbReference>
<protein>
    <submittedName>
        <fullName evidence="1">Uncharacterized protein</fullName>
    </submittedName>
</protein>
<gene>
    <name evidence="1" type="ORF">GGR21_001803</name>
</gene>
<evidence type="ECO:0000313" key="1">
    <source>
        <dbReference type="EMBL" id="MBB4035908.1"/>
    </source>
</evidence>
<dbReference type="EMBL" id="JACIEP010000005">
    <property type="protein sequence ID" value="MBB4035908.1"/>
    <property type="molecule type" value="Genomic_DNA"/>
</dbReference>
<comment type="caution">
    <text evidence="1">The sequence shown here is derived from an EMBL/GenBank/DDBJ whole genome shotgun (WGS) entry which is preliminary data.</text>
</comment>
<reference evidence="1 2" key="1">
    <citation type="submission" date="2020-08" db="EMBL/GenBank/DDBJ databases">
        <title>Genomic Encyclopedia of Type Strains, Phase IV (KMG-IV): sequencing the most valuable type-strain genomes for metagenomic binning, comparative biology and taxonomic classification.</title>
        <authorList>
            <person name="Goeker M."/>
        </authorList>
    </citation>
    <scope>NUCLEOTIDE SEQUENCE [LARGE SCALE GENOMIC DNA]</scope>
    <source>
        <strain evidence="1 2">DSM 104969</strain>
    </source>
</reference>
<dbReference type="RefSeq" id="WP_183306817.1">
    <property type="nucleotide sequence ID" value="NZ_JACIEP010000005.1"/>
</dbReference>
<accession>A0A840CP83</accession>
<sequence length="358" mass="42296">MDNSFRNRVSKFWRTFSEEEYQIREMMDNKAAGETLLNFVDSILQIAFDKVYFEMGINRENKYELILTPEGDRAKLMQLHYWLQYAPEHLWQKWNFYSSKPGKATSGWKMSMYGIDLSSDDLIIYPGADNEKSKVDIEIYCPKLMELEDHKRYSMFFIFLDQFIGELYTMEYVGYIDFVENKSDKKAISIEEFQSTINDYIVDNGWPKFDNPCEIYSGYRMDPNEKEDWILREDIFSGYTSCTSLLDEYYKGKSQRFDEAVSNGVHFGFLFFENVNVPRENIVNFRGDIEDKIMEQTVPYGIANSLGGATGFHFSYIDFIIYDYEAFINIAKEILTGYDFEEKGYSDFKRDIEPVVFN</sequence>
<name>A0A840CP83_9BACT</name>
<evidence type="ECO:0000313" key="2">
    <source>
        <dbReference type="Proteomes" id="UP000555103"/>
    </source>
</evidence>
<proteinExistence type="predicted"/>